<comment type="caution">
    <text evidence="1">The sequence shown here is derived from an EMBL/GenBank/DDBJ whole genome shotgun (WGS) entry which is preliminary data.</text>
</comment>
<name>A0ACB8QSZ2_9AGAM</name>
<accession>A0ACB8QSZ2</accession>
<keyword evidence="1" id="KW-0378">Hydrolase</keyword>
<reference evidence="1" key="1">
    <citation type="submission" date="2021-02" db="EMBL/GenBank/DDBJ databases">
        <authorList>
            <consortium name="DOE Joint Genome Institute"/>
            <person name="Ahrendt S."/>
            <person name="Looney B.P."/>
            <person name="Miyauchi S."/>
            <person name="Morin E."/>
            <person name="Drula E."/>
            <person name="Courty P.E."/>
            <person name="Chicoki N."/>
            <person name="Fauchery L."/>
            <person name="Kohler A."/>
            <person name="Kuo A."/>
            <person name="Labutti K."/>
            <person name="Pangilinan J."/>
            <person name="Lipzen A."/>
            <person name="Riley R."/>
            <person name="Andreopoulos W."/>
            <person name="He G."/>
            <person name="Johnson J."/>
            <person name="Barry K.W."/>
            <person name="Grigoriev I.V."/>
            <person name="Nagy L."/>
            <person name="Hibbett D."/>
            <person name="Henrissat B."/>
            <person name="Matheny P.B."/>
            <person name="Labbe J."/>
            <person name="Martin F."/>
        </authorList>
    </citation>
    <scope>NUCLEOTIDE SEQUENCE</scope>
    <source>
        <strain evidence="1">EC-137</strain>
    </source>
</reference>
<dbReference type="EMBL" id="MU273497">
    <property type="protein sequence ID" value="KAI0034628.1"/>
    <property type="molecule type" value="Genomic_DNA"/>
</dbReference>
<dbReference type="Proteomes" id="UP000814128">
    <property type="component" value="Unassembled WGS sequence"/>
</dbReference>
<evidence type="ECO:0000313" key="2">
    <source>
        <dbReference type="Proteomes" id="UP000814128"/>
    </source>
</evidence>
<sequence>MTLFRGDFVHFPSLGEASILRDHLLAVDDHGYISHFETSTSDKSYCLLDTHPSCLTTIATGSFVMPSFCDLHLHAPQYLYQGTGLDLPLMEWLFEYAYKAELRIDSDPQLARRVYARLAERLLELGTGAVMLFGTIKTESNLLLAEAMQNAGLRAFVGKLSMDKSSIADYSENTPEESLAAARDFIARMQEFQMRSEPHLRLVEPVITPRFVPTCSGELLYGLGELAEHTGARVQSHLAEAYDQVAWVRKERGKEDYDVFDESKLNTSRTVQAHCTYLSQTELERLSACRTAVAHCPLSNAYFSARPFPLREALSVGVRVGLGTDIAGGYSPDIMSAMRWAVGVARMRDGERVDGGKQSESPRRIDWVESMYLATRGGAKALDLTSGVFVVGAPFDAQCIRLFDPKSLEGVGPLDFFDLHESTELDFEMIEKWWCIGDVQNRAGVWIQGKSVGIW</sequence>
<gene>
    <name evidence="1" type="ORF">K488DRAFT_77129</name>
</gene>
<proteinExistence type="predicted"/>
<keyword evidence="2" id="KW-1185">Reference proteome</keyword>
<protein>
    <submittedName>
        <fullName evidence="1">Metallo-dependent hydrolase</fullName>
    </submittedName>
</protein>
<evidence type="ECO:0000313" key="1">
    <source>
        <dbReference type="EMBL" id="KAI0034628.1"/>
    </source>
</evidence>
<organism evidence="1 2">
    <name type="scientific">Vararia minispora EC-137</name>
    <dbReference type="NCBI Taxonomy" id="1314806"/>
    <lineage>
        <taxon>Eukaryota</taxon>
        <taxon>Fungi</taxon>
        <taxon>Dikarya</taxon>
        <taxon>Basidiomycota</taxon>
        <taxon>Agaricomycotina</taxon>
        <taxon>Agaricomycetes</taxon>
        <taxon>Russulales</taxon>
        <taxon>Lachnocladiaceae</taxon>
        <taxon>Vararia</taxon>
    </lineage>
</organism>
<reference evidence="1" key="2">
    <citation type="journal article" date="2022" name="New Phytol.">
        <title>Evolutionary transition to the ectomycorrhizal habit in the genomes of a hyperdiverse lineage of mushroom-forming fungi.</title>
        <authorList>
            <person name="Looney B."/>
            <person name="Miyauchi S."/>
            <person name="Morin E."/>
            <person name="Drula E."/>
            <person name="Courty P.E."/>
            <person name="Kohler A."/>
            <person name="Kuo A."/>
            <person name="LaButti K."/>
            <person name="Pangilinan J."/>
            <person name="Lipzen A."/>
            <person name="Riley R."/>
            <person name="Andreopoulos W."/>
            <person name="He G."/>
            <person name="Johnson J."/>
            <person name="Nolan M."/>
            <person name="Tritt A."/>
            <person name="Barry K.W."/>
            <person name="Grigoriev I.V."/>
            <person name="Nagy L.G."/>
            <person name="Hibbett D."/>
            <person name="Henrissat B."/>
            <person name="Matheny P.B."/>
            <person name="Labbe J."/>
            <person name="Martin F.M."/>
        </authorList>
    </citation>
    <scope>NUCLEOTIDE SEQUENCE</scope>
    <source>
        <strain evidence="1">EC-137</strain>
    </source>
</reference>